<dbReference type="Gene3D" id="1.10.101.10">
    <property type="entry name" value="PGBD-like superfamily/PGBD"/>
    <property type="match status" value="1"/>
</dbReference>
<dbReference type="InterPro" id="IPR002477">
    <property type="entry name" value="Peptidoglycan-bd-like"/>
</dbReference>
<dbReference type="GO" id="GO:0003796">
    <property type="term" value="F:lysozyme activity"/>
    <property type="evidence" value="ECO:0007669"/>
    <property type="project" value="UniProtKB-EC"/>
</dbReference>
<dbReference type="SUPFAM" id="SSF47090">
    <property type="entry name" value="PGBD-like"/>
    <property type="match status" value="1"/>
</dbReference>
<organism evidence="10 11">
    <name type="scientific">Faunimonas pinastri</name>
    <dbReference type="NCBI Taxonomy" id="1855383"/>
    <lineage>
        <taxon>Bacteria</taxon>
        <taxon>Pseudomonadati</taxon>
        <taxon>Pseudomonadota</taxon>
        <taxon>Alphaproteobacteria</taxon>
        <taxon>Hyphomicrobiales</taxon>
        <taxon>Afifellaceae</taxon>
        <taxon>Faunimonas</taxon>
    </lineage>
</organism>
<dbReference type="EMBL" id="FOFG01000007">
    <property type="protein sequence ID" value="SEQ70473.1"/>
    <property type="molecule type" value="Genomic_DNA"/>
</dbReference>
<dbReference type="GO" id="GO:0016998">
    <property type="term" value="P:cell wall macromolecule catabolic process"/>
    <property type="evidence" value="ECO:0007669"/>
    <property type="project" value="InterPro"/>
</dbReference>
<dbReference type="Proteomes" id="UP000199647">
    <property type="component" value="Unassembled WGS sequence"/>
</dbReference>
<dbReference type="Gene3D" id="1.10.530.40">
    <property type="match status" value="1"/>
</dbReference>
<keyword evidence="11" id="KW-1185">Reference proteome</keyword>
<dbReference type="GO" id="GO:0031640">
    <property type="term" value="P:killing of cells of another organism"/>
    <property type="evidence" value="ECO:0007669"/>
    <property type="project" value="UniProtKB-KW"/>
</dbReference>
<dbReference type="PANTHER" id="PTHR38107:SF3">
    <property type="entry name" value="LYSOZYME RRRD-RELATED"/>
    <property type="match status" value="1"/>
</dbReference>
<dbReference type="SUPFAM" id="SSF53955">
    <property type="entry name" value="Lysozyme-like"/>
    <property type="match status" value="1"/>
</dbReference>
<dbReference type="InterPro" id="IPR023347">
    <property type="entry name" value="Lysozyme_dom_sf"/>
</dbReference>
<dbReference type="InterPro" id="IPR051018">
    <property type="entry name" value="Bacteriophage_GH24"/>
</dbReference>
<keyword evidence="8" id="KW-1133">Transmembrane helix</keyword>
<dbReference type="Pfam" id="PF01471">
    <property type="entry name" value="PG_binding_1"/>
    <property type="match status" value="1"/>
</dbReference>
<evidence type="ECO:0000256" key="6">
    <source>
        <dbReference type="ARBA" id="ARBA00023295"/>
    </source>
</evidence>
<proteinExistence type="inferred from homology"/>
<keyword evidence="4 7" id="KW-0378">Hydrolase</keyword>
<keyword evidence="5" id="KW-1035">Host cytoplasm</keyword>
<evidence type="ECO:0000256" key="1">
    <source>
        <dbReference type="ARBA" id="ARBA00000632"/>
    </source>
</evidence>
<comment type="catalytic activity">
    <reaction evidence="1 7">
        <text>Hydrolysis of (1-&gt;4)-beta-linkages between N-acetylmuramic acid and N-acetyl-D-glucosamine residues in a peptidoglycan and between N-acetyl-D-glucosamine residues in chitodextrins.</text>
        <dbReference type="EC" id="3.2.1.17"/>
    </reaction>
</comment>
<evidence type="ECO:0000256" key="4">
    <source>
        <dbReference type="ARBA" id="ARBA00022801"/>
    </source>
</evidence>
<keyword evidence="8" id="KW-0472">Membrane</keyword>
<keyword evidence="2 7" id="KW-0929">Antimicrobial</keyword>
<dbReference type="STRING" id="1855383.SAMN05216548_1077"/>
<evidence type="ECO:0000256" key="2">
    <source>
        <dbReference type="ARBA" id="ARBA00022529"/>
    </source>
</evidence>
<keyword evidence="8" id="KW-0812">Transmembrane</keyword>
<keyword evidence="3 7" id="KW-0081">Bacteriolytic enzyme</keyword>
<evidence type="ECO:0000313" key="11">
    <source>
        <dbReference type="Proteomes" id="UP000199647"/>
    </source>
</evidence>
<evidence type="ECO:0000256" key="7">
    <source>
        <dbReference type="RuleBase" id="RU003788"/>
    </source>
</evidence>
<protein>
    <recommendedName>
        <fullName evidence="7">Lysozyme</fullName>
        <ecNumber evidence="7">3.2.1.17</ecNumber>
    </recommendedName>
</protein>
<dbReference type="InterPro" id="IPR036365">
    <property type="entry name" value="PGBD-like_sf"/>
</dbReference>
<dbReference type="HAMAP" id="MF_04110">
    <property type="entry name" value="ENDOLYSIN_T4"/>
    <property type="match status" value="1"/>
</dbReference>
<dbReference type="Pfam" id="PF00959">
    <property type="entry name" value="Phage_lysozyme"/>
    <property type="match status" value="1"/>
</dbReference>
<keyword evidence="6 7" id="KW-0326">Glycosidase</keyword>
<dbReference type="GO" id="GO:0042742">
    <property type="term" value="P:defense response to bacterium"/>
    <property type="evidence" value="ECO:0007669"/>
    <property type="project" value="UniProtKB-KW"/>
</dbReference>
<dbReference type="RefSeq" id="WP_177176814.1">
    <property type="nucleotide sequence ID" value="NZ_FOFG01000007.1"/>
</dbReference>
<evidence type="ECO:0000256" key="8">
    <source>
        <dbReference type="SAM" id="Phobius"/>
    </source>
</evidence>
<dbReference type="InterPro" id="IPR036366">
    <property type="entry name" value="PGBDSf"/>
</dbReference>
<feature type="transmembrane region" description="Helical" evidence="8">
    <location>
        <begin position="298"/>
        <end position="318"/>
    </location>
</feature>
<dbReference type="InterPro" id="IPR033907">
    <property type="entry name" value="Endolysin_autolysin"/>
</dbReference>
<dbReference type="InterPro" id="IPR023346">
    <property type="entry name" value="Lysozyme-like_dom_sf"/>
</dbReference>
<dbReference type="InterPro" id="IPR034690">
    <property type="entry name" value="Endolysin_T4_type"/>
</dbReference>
<comment type="similarity">
    <text evidence="7">Belongs to the glycosyl hydrolase 24 family.</text>
</comment>
<dbReference type="InterPro" id="IPR002196">
    <property type="entry name" value="Glyco_hydro_24"/>
</dbReference>
<accession>A0A1H9I7C8</accession>
<dbReference type="EC" id="3.2.1.17" evidence="7"/>
<dbReference type="PANTHER" id="PTHR38107">
    <property type="match status" value="1"/>
</dbReference>
<evidence type="ECO:0000259" key="9">
    <source>
        <dbReference type="Pfam" id="PF01471"/>
    </source>
</evidence>
<evidence type="ECO:0000313" key="10">
    <source>
        <dbReference type="EMBL" id="SEQ70473.1"/>
    </source>
</evidence>
<feature type="domain" description="Peptidoglycan binding-like" evidence="9">
    <location>
        <begin position="177"/>
        <end position="227"/>
    </location>
</feature>
<dbReference type="AlphaFoldDB" id="A0A1H9I7C8"/>
<dbReference type="CDD" id="cd00737">
    <property type="entry name" value="lyz_endolysin_autolysin"/>
    <property type="match status" value="1"/>
</dbReference>
<dbReference type="GO" id="GO:0009253">
    <property type="term" value="P:peptidoglycan catabolic process"/>
    <property type="evidence" value="ECO:0007669"/>
    <property type="project" value="InterPro"/>
</dbReference>
<reference evidence="10 11" key="1">
    <citation type="submission" date="2016-10" db="EMBL/GenBank/DDBJ databases">
        <authorList>
            <person name="de Groot N.N."/>
        </authorList>
    </citation>
    <scope>NUCLEOTIDE SEQUENCE [LARGE SCALE GENOMIC DNA]</scope>
    <source>
        <strain evidence="10 11">A52C2</strain>
    </source>
</reference>
<evidence type="ECO:0000256" key="5">
    <source>
        <dbReference type="ARBA" id="ARBA00023200"/>
    </source>
</evidence>
<sequence>MPIAMKASRALFALEREEEALRLRAYPDPATGGAPWTIGYGHTHDVHPGMTITEAQAEAFLAADVAEAEAIVNRSVHVPLTQGQFDALVDFVFNIGPGGKWAGDGFTTSTLLARLNAGDYASGPHQLSLWNHAAGRELAGLTKRRAREAALWTGKPYVAPLAVTKARTERETAIIRGVQGQLKALHYPVGKVDGIYGNLTRDAIKAFQADNELTDTGRIDQSLLDTLKTGKPRLLSLERQNASPADLKDRPTVKIAGAVRNTGAAAVGASLAVGAAQAAIAAMPAIASAPVLHTAGEVLLQVWPFLASAVGGALVYALGRQLLGAITTEFRQGQLL</sequence>
<feature type="transmembrane region" description="Helical" evidence="8">
    <location>
        <begin position="264"/>
        <end position="286"/>
    </location>
</feature>
<evidence type="ECO:0000256" key="3">
    <source>
        <dbReference type="ARBA" id="ARBA00022638"/>
    </source>
</evidence>
<gene>
    <name evidence="10" type="ORF">SAMN05216548_1077</name>
</gene>
<name>A0A1H9I7C8_9HYPH</name>